<evidence type="ECO:0000313" key="1">
    <source>
        <dbReference type="EMBL" id="PGH21581.1"/>
    </source>
</evidence>
<accession>A0A2B7YKJ2</accession>
<dbReference type="OrthoDB" id="10057496at2759"/>
<organism evidence="1 2">
    <name type="scientific">Polytolypa hystricis (strain UAMH7299)</name>
    <dbReference type="NCBI Taxonomy" id="1447883"/>
    <lineage>
        <taxon>Eukaryota</taxon>
        <taxon>Fungi</taxon>
        <taxon>Dikarya</taxon>
        <taxon>Ascomycota</taxon>
        <taxon>Pezizomycotina</taxon>
        <taxon>Eurotiomycetes</taxon>
        <taxon>Eurotiomycetidae</taxon>
        <taxon>Onygenales</taxon>
        <taxon>Onygenales incertae sedis</taxon>
        <taxon>Polytolypa</taxon>
    </lineage>
</organism>
<comment type="caution">
    <text evidence="1">The sequence shown here is derived from an EMBL/GenBank/DDBJ whole genome shotgun (WGS) entry which is preliminary data.</text>
</comment>
<reference evidence="1 2" key="1">
    <citation type="submission" date="2017-10" db="EMBL/GenBank/DDBJ databases">
        <title>Comparative genomics in systemic dimorphic fungi from Ajellomycetaceae.</title>
        <authorList>
            <person name="Munoz J.F."/>
            <person name="Mcewen J.G."/>
            <person name="Clay O.K."/>
            <person name="Cuomo C.A."/>
        </authorList>
    </citation>
    <scope>NUCLEOTIDE SEQUENCE [LARGE SCALE GENOMIC DNA]</scope>
    <source>
        <strain evidence="1 2">UAMH7299</strain>
    </source>
</reference>
<evidence type="ECO:0000313" key="2">
    <source>
        <dbReference type="Proteomes" id="UP000224634"/>
    </source>
</evidence>
<dbReference type="EMBL" id="PDNA01000033">
    <property type="protein sequence ID" value="PGH21581.1"/>
    <property type="molecule type" value="Genomic_DNA"/>
</dbReference>
<proteinExistence type="predicted"/>
<dbReference type="Proteomes" id="UP000224634">
    <property type="component" value="Unassembled WGS sequence"/>
</dbReference>
<keyword evidence="2" id="KW-1185">Reference proteome</keyword>
<sequence>MPIRYIQMDDGPPLGGMPPHLLFGNIQAHNQPPPPPPALVNACPPPPIFINPGASGVAASAAPVFQMHQQVQVLCGGALPGPPGIPTPPVVLAVPPPPGPPGPLPLPPPVREPARDTLPPGAMIPTTTNSPMRLPNGMGYIFPQDHTTIHVIDTNVRPWNAPGCQFQHTVFAVPVIMTVKELIKQLCPSKGPGGQRVKARGITECLEAGDGVWLKGGEYWIGDGKGSEEDMKKRVDWTLAKLGWDEKRGTSAQPVWLSRHLVV</sequence>
<gene>
    <name evidence="1" type="ORF">AJ80_03141</name>
</gene>
<protein>
    <submittedName>
        <fullName evidence="1">Uncharacterized protein</fullName>
    </submittedName>
</protein>
<name>A0A2B7YKJ2_POLH7</name>
<dbReference type="AlphaFoldDB" id="A0A2B7YKJ2"/>